<reference evidence="2 3" key="3">
    <citation type="journal article" date="2011" name="Nat. Chem. Biol.">
        <title>Reveromycin A biosynthesis uses RevG and RevJ for stereospecific spiroacetal formation.</title>
        <authorList>
            <person name="Takahashi S."/>
            <person name="Toyoda A."/>
            <person name="Sekiyama Y."/>
            <person name="Takagi H."/>
            <person name="Nogawa T."/>
            <person name="Uramoto M."/>
            <person name="Suzuki R."/>
            <person name="Koshino H."/>
            <person name="Kumano T."/>
            <person name="Panthee S."/>
            <person name="Dairi T."/>
            <person name="Ishikawa J."/>
            <person name="Ikeda H."/>
            <person name="Sakaki Y."/>
            <person name="Osada H."/>
        </authorList>
    </citation>
    <scope>NUCLEOTIDE SEQUENCE [LARGE SCALE GENOMIC DNA]</scope>
    <source>
        <strain evidence="2 3">SN-593</strain>
    </source>
</reference>
<dbReference type="Pfam" id="PF01547">
    <property type="entry name" value="SBP_bac_1"/>
    <property type="match status" value="1"/>
</dbReference>
<dbReference type="PANTHER" id="PTHR43649:SF11">
    <property type="entry name" value="ABC TRANSPORTER SUBSTRATE-BINDING PROTEIN YESO-RELATED"/>
    <property type="match status" value="1"/>
</dbReference>
<name>A0A7U3UYX1_9ACTN</name>
<dbReference type="SUPFAM" id="SSF53850">
    <property type="entry name" value="Periplasmic binding protein-like II"/>
    <property type="match status" value="1"/>
</dbReference>
<reference evidence="2 3" key="1">
    <citation type="journal article" date="2010" name="J. Bacteriol.">
        <title>Biochemical characterization of a novel indole prenyltransferase from Streptomyces sp. SN-593.</title>
        <authorList>
            <person name="Takahashi S."/>
            <person name="Takagi H."/>
            <person name="Toyoda A."/>
            <person name="Uramoto M."/>
            <person name="Nogawa T."/>
            <person name="Ueki M."/>
            <person name="Sakaki Y."/>
            <person name="Osada H."/>
        </authorList>
    </citation>
    <scope>NUCLEOTIDE SEQUENCE [LARGE SCALE GENOMIC DNA]</scope>
    <source>
        <strain evidence="2 3">SN-593</strain>
    </source>
</reference>
<keyword evidence="3" id="KW-1185">Reference proteome</keyword>
<dbReference type="Gene3D" id="3.40.190.10">
    <property type="entry name" value="Periplasmic binding protein-like II"/>
    <property type="match status" value="2"/>
</dbReference>
<dbReference type="AlphaFoldDB" id="A0A7U3UYX1"/>
<dbReference type="Proteomes" id="UP000595703">
    <property type="component" value="Chromosome"/>
</dbReference>
<sequence length="435" mass="45693">MRLRHTAAPRPAHPLRTLAVATTLACALPLTACGSGSGSSDGKVKLSFSWWGDASRAKATEAAVAAFEKVHPNIEVGTQYATFAAYNQKLATQIAGGGASDVIQIDWGNQSQYAQSHTLLDLSSGPGKVDVSGLDPKFAASGKEGSDQVAVPFGQTAQSIVVDETRLDALGVPVPKAGWTWEDLQTFAQQVHARSGGKTAGITDPGSTWPAFQSWLLQRGKPLYTADGAFGFTKDDLAGFWTFCTQLRKSGAATAANLTETVVSGPAEDPLAKGAAAAEWDYDSIYTSHVAANKDKLVLVPLPTVNGRTGMYAKPSMLLSVYARSKHPKEAAELVSFLVTDSRAATALGSSRGLFPDLVVRQQQGASATGADKVVADYEAAADSLLSATPSAPPKGDAQLITLMQRVYDEVSFGRQSPQDASASFMQQAGQILEQ</sequence>
<reference evidence="2 3" key="4">
    <citation type="journal article" date="2020" name="Sci. Rep.">
        <title>beta-carboline chemical signals induce reveromycin production through a LuxR family regulator in Streptomyces sp. SN-593.</title>
        <authorList>
            <person name="Panthee S."/>
            <person name="Kito N."/>
            <person name="Hayashi T."/>
            <person name="Shimizu T."/>
            <person name="Ishikawa J."/>
            <person name="Hamamoto H."/>
            <person name="Osada H."/>
            <person name="Takahashi S."/>
        </authorList>
    </citation>
    <scope>NUCLEOTIDE SEQUENCE [LARGE SCALE GENOMIC DNA]</scope>
    <source>
        <strain evidence="2 3">SN-593</strain>
    </source>
</reference>
<feature type="chain" id="PRO_5039511145" evidence="1">
    <location>
        <begin position="33"/>
        <end position="435"/>
    </location>
</feature>
<feature type="signal peptide" evidence="1">
    <location>
        <begin position="1"/>
        <end position="32"/>
    </location>
</feature>
<dbReference type="InterPro" id="IPR050490">
    <property type="entry name" value="Bact_solute-bd_prot1"/>
</dbReference>
<evidence type="ECO:0000313" key="2">
    <source>
        <dbReference type="EMBL" id="BBB01397.1"/>
    </source>
</evidence>
<dbReference type="InterPro" id="IPR006059">
    <property type="entry name" value="SBP"/>
</dbReference>
<protein>
    <submittedName>
        <fullName evidence="2">Putative extracellular solute-binding protein</fullName>
    </submittedName>
</protein>
<accession>A0A7U3UYX1</accession>
<reference evidence="2 3" key="2">
    <citation type="journal article" date="2011" name="J. Antibiot.">
        <title>Furaquinocins I and J: novel polyketide isoprenoid hybrid compounds from Streptomyces reveromyceticus SN-593.</title>
        <authorList>
            <person name="Panthee S."/>
            <person name="Takahashi S."/>
            <person name="Takagi H."/>
            <person name="Nogawa T."/>
            <person name="Oowada E."/>
            <person name="Uramoto M."/>
            <person name="Osada H."/>
        </authorList>
    </citation>
    <scope>NUCLEOTIDE SEQUENCE [LARGE SCALE GENOMIC DNA]</scope>
    <source>
        <strain evidence="2 3">SN-593</strain>
    </source>
</reference>
<dbReference type="KEGG" id="arev:RVR_8805"/>
<gene>
    <name evidence="2" type="ORF">RVR_8805</name>
</gene>
<evidence type="ECO:0000256" key="1">
    <source>
        <dbReference type="SAM" id="SignalP"/>
    </source>
</evidence>
<proteinExistence type="predicted"/>
<evidence type="ECO:0000313" key="3">
    <source>
        <dbReference type="Proteomes" id="UP000595703"/>
    </source>
</evidence>
<dbReference type="RefSeq" id="WP_202237301.1">
    <property type="nucleotide sequence ID" value="NZ_AP018365.1"/>
</dbReference>
<organism evidence="2 3">
    <name type="scientific">Actinacidiphila reveromycinica</name>
    <dbReference type="NCBI Taxonomy" id="659352"/>
    <lineage>
        <taxon>Bacteria</taxon>
        <taxon>Bacillati</taxon>
        <taxon>Actinomycetota</taxon>
        <taxon>Actinomycetes</taxon>
        <taxon>Kitasatosporales</taxon>
        <taxon>Streptomycetaceae</taxon>
        <taxon>Actinacidiphila</taxon>
    </lineage>
</organism>
<dbReference type="EMBL" id="AP018365">
    <property type="protein sequence ID" value="BBB01397.1"/>
    <property type="molecule type" value="Genomic_DNA"/>
</dbReference>
<dbReference type="PANTHER" id="PTHR43649">
    <property type="entry name" value="ARABINOSE-BINDING PROTEIN-RELATED"/>
    <property type="match status" value="1"/>
</dbReference>
<keyword evidence="1" id="KW-0732">Signal</keyword>